<name>A0A1Q9DWR8_SYMMI</name>
<protein>
    <submittedName>
        <fullName evidence="2">Uncharacterized protein</fullName>
    </submittedName>
</protein>
<feature type="region of interest" description="Disordered" evidence="1">
    <location>
        <begin position="665"/>
        <end position="716"/>
    </location>
</feature>
<accession>A0A1Q9DWR8</accession>
<dbReference type="Proteomes" id="UP000186817">
    <property type="component" value="Unassembled WGS sequence"/>
</dbReference>
<evidence type="ECO:0000313" key="3">
    <source>
        <dbReference type="Proteomes" id="UP000186817"/>
    </source>
</evidence>
<evidence type="ECO:0000313" key="2">
    <source>
        <dbReference type="EMBL" id="OLP99607.1"/>
    </source>
</evidence>
<dbReference type="OrthoDB" id="416011at2759"/>
<dbReference type="EMBL" id="LSRX01000355">
    <property type="protein sequence ID" value="OLP99607.1"/>
    <property type="molecule type" value="Genomic_DNA"/>
</dbReference>
<feature type="compositionally biased region" description="Basic residues" evidence="1">
    <location>
        <begin position="690"/>
        <end position="701"/>
    </location>
</feature>
<dbReference type="AlphaFoldDB" id="A0A1Q9DWR8"/>
<comment type="caution">
    <text evidence="2">The sequence shown here is derived from an EMBL/GenBank/DDBJ whole genome shotgun (WGS) entry which is preliminary data.</text>
</comment>
<reference evidence="2 3" key="1">
    <citation type="submission" date="2016-02" db="EMBL/GenBank/DDBJ databases">
        <title>Genome analysis of coral dinoflagellate symbionts highlights evolutionary adaptations to a symbiotic lifestyle.</title>
        <authorList>
            <person name="Aranda M."/>
            <person name="Li Y."/>
            <person name="Liew Y.J."/>
            <person name="Baumgarten S."/>
            <person name="Simakov O."/>
            <person name="Wilson M."/>
            <person name="Piel J."/>
            <person name="Ashoor H."/>
            <person name="Bougouffa S."/>
            <person name="Bajic V.B."/>
            <person name="Ryu T."/>
            <person name="Ravasi T."/>
            <person name="Bayer T."/>
            <person name="Micklem G."/>
            <person name="Kim H."/>
            <person name="Bhak J."/>
            <person name="Lajeunesse T.C."/>
            <person name="Voolstra C.R."/>
        </authorList>
    </citation>
    <scope>NUCLEOTIDE SEQUENCE [LARGE SCALE GENOMIC DNA]</scope>
    <source>
        <strain evidence="2 3">CCMP2467</strain>
    </source>
</reference>
<keyword evidence="3" id="KW-1185">Reference proteome</keyword>
<gene>
    <name evidence="2" type="ORF">AK812_SmicGene17798</name>
</gene>
<proteinExistence type="predicted"/>
<evidence type="ECO:0000256" key="1">
    <source>
        <dbReference type="SAM" id="MobiDB-lite"/>
    </source>
</evidence>
<organism evidence="2 3">
    <name type="scientific">Symbiodinium microadriaticum</name>
    <name type="common">Dinoflagellate</name>
    <name type="synonym">Zooxanthella microadriatica</name>
    <dbReference type="NCBI Taxonomy" id="2951"/>
    <lineage>
        <taxon>Eukaryota</taxon>
        <taxon>Sar</taxon>
        <taxon>Alveolata</taxon>
        <taxon>Dinophyceae</taxon>
        <taxon>Suessiales</taxon>
        <taxon>Symbiodiniaceae</taxon>
        <taxon>Symbiodinium</taxon>
    </lineage>
</organism>
<sequence length="716" mass="78148">MAGVPEKVVQEVELCMSSSAPINSKVDSIVQLLRSNGLAHEQVLTPAQILVHPENRGKTMVAFHDVWAKGVQMASVGFQKKMLEGATICTQLATSESKRQAQIAANRQLVADSKGHLAPVSGQEGFLSLAGSHSVAFLRCLQNGIQGPDGYHCSIAKSDPAWKAIEEGWTWVVLAASIEEAIPQLPNFIQMAANSTNSISKAINELEVALQIASGFEKGLSLPEAVRQASQGDVRCRASIPHIAKFVQQFGGGSHGFPLLHFLANFSRQFNATLLVGQEVMATLATMDFRDATCMFPMLRVACWATLLTSPKTQDGFAKIITRSDLEKLRSDSMRSQVEQAETILQDAWKVQVSLGETHHQAHMIKCYGRLSVRTILFLTGKQKSGRDGTHWQTLQAILGAYTKEVQDAAGTRATSSAQHEPQAEMKVTDVLSASARTIALLQNHHMEIGQYTTREHGSKVFQLSQVDDDHARMSHMSLFAGQEDIQVPLQKLALWKVTKLLMPRLCPSELATASMAASVLVEERAKVEVQLALHKAAEKHHLDSDHLAFGQNPQGLFAAKSIRKTIRLIPLGTVNKAKSNKETKLTIHHAGLSWTIGPFRQNLHFEEDSPACLVPYFWCKPTSEADEASMVFSSIVESGITIPCLENPEPLQQHQQLQYLAATAEVSEEAQPEHAQASEASGPSEPKAKAKTKAKAKAKGKGTEMSEPPSKKAKK</sequence>